<dbReference type="SMART" id="SM00388">
    <property type="entry name" value="HisKA"/>
    <property type="match status" value="1"/>
</dbReference>
<dbReference type="PANTHER" id="PTHR45339:SF1">
    <property type="entry name" value="HYBRID SIGNAL TRANSDUCTION HISTIDINE KINASE J"/>
    <property type="match status" value="1"/>
</dbReference>
<keyword evidence="9" id="KW-0547">Nucleotide-binding</keyword>
<feature type="domain" description="PAC" evidence="23">
    <location>
        <begin position="1112"/>
        <end position="1164"/>
    </location>
</feature>
<comment type="caution">
    <text evidence="26">The sequence shown here is derived from an EMBL/GenBank/DDBJ whole genome shotgun (WGS) entry which is preliminary data.</text>
</comment>
<dbReference type="SUPFAM" id="SSF55785">
    <property type="entry name" value="PYP-like sensor domain (PAS domain)"/>
    <property type="match status" value="5"/>
</dbReference>
<feature type="coiled-coil region" evidence="18">
    <location>
        <begin position="454"/>
        <end position="494"/>
    </location>
</feature>
<dbReference type="SMART" id="SM00086">
    <property type="entry name" value="PAC"/>
    <property type="match status" value="5"/>
</dbReference>
<dbReference type="Pfam" id="PF00072">
    <property type="entry name" value="Response_reg"/>
    <property type="match status" value="2"/>
</dbReference>
<evidence type="ECO:0000256" key="6">
    <source>
        <dbReference type="ARBA" id="ARBA00022553"/>
    </source>
</evidence>
<dbReference type="SMART" id="SM00091">
    <property type="entry name" value="PAS"/>
    <property type="match status" value="4"/>
</dbReference>
<evidence type="ECO:0000256" key="7">
    <source>
        <dbReference type="ARBA" id="ARBA00022679"/>
    </source>
</evidence>
<gene>
    <name evidence="26" type="ORF">PJF56_06035</name>
</gene>
<evidence type="ECO:0000259" key="23">
    <source>
        <dbReference type="PROSITE" id="PS50113"/>
    </source>
</evidence>
<dbReference type="SMART" id="SM00387">
    <property type="entry name" value="HATPase_c"/>
    <property type="match status" value="1"/>
</dbReference>
<dbReference type="Pfam" id="PF13426">
    <property type="entry name" value="PAS_9"/>
    <property type="match status" value="1"/>
</dbReference>
<feature type="modified residue" description="Phosphohistidine" evidence="15">
    <location>
        <position position="1922"/>
    </location>
</feature>
<dbReference type="Gene3D" id="3.40.50.2300">
    <property type="match status" value="2"/>
</dbReference>
<dbReference type="CDD" id="cd17774">
    <property type="entry name" value="CBS_two-component_sensor_histidine_kinase_repeat2"/>
    <property type="match status" value="1"/>
</dbReference>
<dbReference type="PROSITE" id="PS51371">
    <property type="entry name" value="CBS"/>
    <property type="match status" value="4"/>
</dbReference>
<dbReference type="SUPFAM" id="SSF47384">
    <property type="entry name" value="Homodimeric domain of signal transducing histidine kinase"/>
    <property type="match status" value="1"/>
</dbReference>
<dbReference type="InterPro" id="IPR036890">
    <property type="entry name" value="HATPase_C_sf"/>
</dbReference>
<feature type="modified residue" description="4-aspartylphosphate" evidence="16">
    <location>
        <position position="1602"/>
    </location>
</feature>
<dbReference type="Proteomes" id="UP001231370">
    <property type="component" value="Unassembled WGS sequence"/>
</dbReference>
<dbReference type="SUPFAM" id="SSF52172">
    <property type="entry name" value="CheY-like"/>
    <property type="match status" value="2"/>
</dbReference>
<feature type="domain" description="Response regulatory" evidence="21">
    <location>
        <begin position="1550"/>
        <end position="1670"/>
    </location>
</feature>
<evidence type="ECO:0000259" key="19">
    <source>
        <dbReference type="PROSITE" id="PS50046"/>
    </source>
</evidence>
<evidence type="ECO:0000256" key="13">
    <source>
        <dbReference type="ARBA" id="ARBA00023012"/>
    </source>
</evidence>
<dbReference type="PROSITE" id="PS50113">
    <property type="entry name" value="PAC"/>
    <property type="match status" value="4"/>
</dbReference>
<feature type="domain" description="PAS" evidence="22">
    <location>
        <begin position="913"/>
        <end position="983"/>
    </location>
</feature>
<reference evidence="26 27" key="1">
    <citation type="submission" date="2023-01" db="EMBL/GenBank/DDBJ databases">
        <title>Novel diversity within Roseofilum (Cyanobacteria; Desertifilaceae) from marine benthic mats with descriptions of four novel species.</title>
        <authorList>
            <person name="Wang Y."/>
            <person name="Berthold D.E."/>
            <person name="Hu J."/>
            <person name="Lefler F.W."/>
            <person name="Laughinghouse H.D. IV."/>
        </authorList>
    </citation>
    <scope>NUCLEOTIDE SEQUENCE [LARGE SCALE GENOMIC DNA]</scope>
    <source>
        <strain evidence="26 27">BLCC-M91</strain>
    </source>
</reference>
<dbReference type="Gene3D" id="1.20.120.160">
    <property type="entry name" value="HPT domain"/>
    <property type="match status" value="1"/>
</dbReference>
<evidence type="ECO:0000256" key="4">
    <source>
        <dbReference type="ARBA" id="ARBA00012438"/>
    </source>
</evidence>
<evidence type="ECO:0000256" key="3">
    <source>
        <dbReference type="ARBA" id="ARBA00006402"/>
    </source>
</evidence>
<comment type="subcellular location">
    <subcellularLocation>
        <location evidence="2">Cell membrane</location>
        <topology evidence="2">Multi-pass membrane protein</topology>
    </subcellularLocation>
</comment>
<dbReference type="RefSeq" id="WP_283761733.1">
    <property type="nucleotide sequence ID" value="NZ_JAQPOK010000046.1"/>
</dbReference>
<dbReference type="InterPro" id="IPR004358">
    <property type="entry name" value="Sig_transdc_His_kin-like_C"/>
</dbReference>
<dbReference type="InterPro" id="IPR001610">
    <property type="entry name" value="PAC"/>
</dbReference>
<dbReference type="InterPro" id="IPR001789">
    <property type="entry name" value="Sig_transdc_resp-reg_receiver"/>
</dbReference>
<dbReference type="Gene3D" id="1.10.287.130">
    <property type="match status" value="1"/>
</dbReference>
<feature type="domain" description="PAC" evidence="23">
    <location>
        <begin position="1235"/>
        <end position="1291"/>
    </location>
</feature>
<dbReference type="CDD" id="cd16922">
    <property type="entry name" value="HATPase_EvgS-ArcB-TorS-like"/>
    <property type="match status" value="1"/>
</dbReference>
<sequence>MVVSVDAPVSEAIAKMSTVCINCNLTGSNQSVTEDLYIKSLSSCVIITKNRKVIGIITDKDLVRLLAQGQPLDRLTLGEMMTHPVITLQEEEFTDVWVGINQLKAHQIRHLPIVDPEDNLVGLVTYESLRQLFGPMDLLRLCLVQESMTQEVICASPQDSLLQISQQMAEHSVDCVAIAENGVPVGMLTERDLVQFHALGVNGERTPAKNVMSHPVFTLRPDDSLLAAVQLMEKHLIGRVVVTSAEGKLCGLITETNLWRSLNPLELYKLAESLEQKVMFLQAERVALLEARNAELEREKLMADIATQIRSSLSLVPILQTTVEQVRPLLGSDRVQIWQQHPHGEVRVVAESIDPGQCSHLGEIVGCCLPGSDRDSVQEGKGILSIADIETTPLSEGYRQQLRNLGVRSQILVPLHCHNCSSQLWGWLNVSESGQPRQWQPSEVKLLQDLGVHLEIALQQATTHEKLQQELKEKEEAQNRLHQSEQRYASLAEALPVAIFRMDRAGQCIYVNRQWSALTGVPLEDAMGDKWIETIYPEDRPRLVEAWTEAVENHGPFELECRLQHADGRVIWVYGQSVAERDRTGEVVGYVGSVTDISDRKSAQLHIEEENRFSGQILDQMAEGLCVCHNIESFPFVQFTVWNQQMERITGYTLEEINRFGWYQSLYADPEIQEQAIARMGRMRDGDNLMAEEWEIECKDGSKRLIAISTSLLESEEGTSHVLGLMQDITERKQTQTALDNLVMGTAATTGEDFFPALVQYISEALKVSYAIVTERVEDRLSTLAFWGEGTWQANFSCEVANTPCEQSLEEGVYACIEFIQQEFPHDPYLAPISAESYLGIALHNTQGEAIGNLCILDTQPLYNLQWAEKILRVFAARAGAELERQRARRLLAELNQQLEQKVIERTAALQDREARYRALMDGASDAIVLTDRQGNIQEVNIKAEQLFGYSRSQLCQMHWSDLFPSEALPEILEVFEAIANQDIYQLFDIECQCETGEFVPVDVSASVITIEDETLIQGIFREITARKQAELERQELIAELSCFKEALDQSAIVAITDSQGTINYVNARFCLLSGYSQEELIGHTHRVINSGYHDRAFFRNLWRTISEGNIWTGEICNRAKDGRLYWVSSTIMPFINESGKPFQYLTIRFDITARKLAQLALQERETQLLLALEVSKAIAWQRDLQTDRVYFSSTPTSDLPVELSYQESLARVHPDDVEILDRTNQTAIAEGGSFQIEYRVLVSEDPNDSVYLWFEVNATVVHDPNGKPIRVIGMSVDITDRKLAQQELQAAKEAAECANRAKSEFLALMSHEIRTPMNGVLGLTHLILKTDLNDEQKDYLKNIEKSAQSLLAILNDILDFSKIEADKMQLEKAPFQLESILDNLHNLFSFKSKEKGLDLLFEVDSDVPSYLIGDSLRLSQVLINLTSNAVKFTEQGCVMIAIETSTLTERWVKLKFEVNDTGIGLTPDQVNTLFEAFTQADASISRKYQGTGLGLAICKRLVTLMGGMIQVESQVNQGTTFSFEVEFPYLCSLGENYQSLELPNWEGFKALVIDDHPFSREMLIKILNSFGLQAIAVGSGQEAIASLEGTREDLFDLVLIDAYMPKMDGVETLREIKSDPHWAAIPHILMVTAHSQERVLERTPWLEENHLVTKPINRSQLLETIMIVLGYNVPLHDNRLLPSACVLEEQLEQIQGAQILLVEDNEVNALIARELLQSVGLKVDWAMNGREAIERVKSYSFDLILMDIRMPEVDGLTATEEIRAMAEEGDPETERFATVPIVAMTAHAMDGDRAKSLAAGMNDHVAKPVNPDQLYSALVRWIPPGMYTVEVSDRARDAQHYRASDAPYDRLEQITQNEDQKPVTPSLPGINVEAGLSRIGGNWKSYEELLKLFEQQYHNFGLDFETAIDSQDGLQLSDQVHGLKGAAGNIGADRVYQWALNLEEILRLETLNIEQLQLGKVKLLEALDEVLESIQGLPETPEEQKQWNRERIAGLIGEILELLETDLIEAIALVDDLKQEAVNTPLEPKISQLEDQLEDFEMDEAYRLFTDLRRML</sequence>
<evidence type="ECO:0000259" key="25">
    <source>
        <dbReference type="PROSITE" id="PS51371"/>
    </source>
</evidence>
<dbReference type="InterPro" id="IPR016132">
    <property type="entry name" value="Phyto_chromo_attachment"/>
</dbReference>
<feature type="coiled-coil region" evidence="18">
    <location>
        <begin position="271"/>
        <end position="299"/>
    </location>
</feature>
<dbReference type="InterPro" id="IPR003661">
    <property type="entry name" value="HisK_dim/P_dom"/>
</dbReference>
<comment type="catalytic activity">
    <reaction evidence="1">
        <text>ATP + protein L-histidine = ADP + protein N-phospho-L-histidine.</text>
        <dbReference type="EC" id="2.7.13.3"/>
    </reaction>
</comment>
<keyword evidence="11" id="KW-0067">ATP-binding</keyword>
<feature type="domain" description="PAS" evidence="22">
    <location>
        <begin position="1054"/>
        <end position="1085"/>
    </location>
</feature>
<dbReference type="CDD" id="cd00130">
    <property type="entry name" value="PAS"/>
    <property type="match status" value="5"/>
</dbReference>
<feature type="domain" description="Histidine kinase" evidence="20">
    <location>
        <begin position="1309"/>
        <end position="1530"/>
    </location>
</feature>
<evidence type="ECO:0000259" key="22">
    <source>
        <dbReference type="PROSITE" id="PS50112"/>
    </source>
</evidence>
<dbReference type="PROSITE" id="PS50110">
    <property type="entry name" value="RESPONSE_REGULATORY"/>
    <property type="match status" value="2"/>
</dbReference>
<dbReference type="Pfam" id="PF08447">
    <property type="entry name" value="PAS_3"/>
    <property type="match status" value="4"/>
</dbReference>
<feature type="domain" description="CBS" evidence="25">
    <location>
        <begin position="212"/>
        <end position="270"/>
    </location>
</feature>
<keyword evidence="17" id="KW-0129">CBS domain</keyword>
<evidence type="ECO:0000256" key="9">
    <source>
        <dbReference type="ARBA" id="ARBA00022741"/>
    </source>
</evidence>
<dbReference type="PROSITE" id="PS50046">
    <property type="entry name" value="PHYTOCHROME_2"/>
    <property type="match status" value="1"/>
</dbReference>
<dbReference type="InterPro" id="IPR011006">
    <property type="entry name" value="CheY-like_superfamily"/>
</dbReference>
<organism evidence="26 27">
    <name type="scientific">Roseofilum halophilum BLCC-M91</name>
    <dbReference type="NCBI Taxonomy" id="3022259"/>
    <lineage>
        <taxon>Bacteria</taxon>
        <taxon>Bacillati</taxon>
        <taxon>Cyanobacteriota</taxon>
        <taxon>Cyanophyceae</taxon>
        <taxon>Desertifilales</taxon>
        <taxon>Desertifilaceae</taxon>
        <taxon>Roseofilum</taxon>
        <taxon>Roseofilum halophilum</taxon>
    </lineage>
</organism>
<dbReference type="InterPro" id="IPR029016">
    <property type="entry name" value="GAF-like_dom_sf"/>
</dbReference>
<evidence type="ECO:0000256" key="16">
    <source>
        <dbReference type="PROSITE-ProRule" id="PRU00169"/>
    </source>
</evidence>
<dbReference type="InterPro" id="IPR036641">
    <property type="entry name" value="HPT_dom_sf"/>
</dbReference>
<evidence type="ECO:0000256" key="5">
    <source>
        <dbReference type="ARBA" id="ARBA00022475"/>
    </source>
</evidence>
<keyword evidence="5" id="KW-1003">Cell membrane</keyword>
<dbReference type="Gene3D" id="3.30.565.10">
    <property type="entry name" value="Histidine kinase-like ATPase, C-terminal domain"/>
    <property type="match status" value="1"/>
</dbReference>
<keyword evidence="14" id="KW-0472">Membrane</keyword>
<protein>
    <recommendedName>
        <fullName evidence="4">histidine kinase</fullName>
        <ecNumber evidence="4">2.7.13.3</ecNumber>
    </recommendedName>
</protein>
<dbReference type="Gene3D" id="3.10.580.10">
    <property type="entry name" value="CBS-domain"/>
    <property type="match status" value="2"/>
</dbReference>
<evidence type="ECO:0000256" key="2">
    <source>
        <dbReference type="ARBA" id="ARBA00004651"/>
    </source>
</evidence>
<dbReference type="SUPFAM" id="SSF54631">
    <property type="entry name" value="CBS-domain pair"/>
    <property type="match status" value="2"/>
</dbReference>
<evidence type="ECO:0000256" key="11">
    <source>
        <dbReference type="ARBA" id="ARBA00022840"/>
    </source>
</evidence>
<comment type="similarity">
    <text evidence="3">In the N-terminal section; belongs to the phytochrome family.</text>
</comment>
<dbReference type="InterPro" id="IPR000644">
    <property type="entry name" value="CBS_dom"/>
</dbReference>
<evidence type="ECO:0000259" key="24">
    <source>
        <dbReference type="PROSITE" id="PS50894"/>
    </source>
</evidence>
<feature type="domain" description="CBS" evidence="25">
    <location>
        <begin position="1"/>
        <end position="72"/>
    </location>
</feature>
<feature type="domain" description="PAC" evidence="23">
    <location>
        <begin position="557"/>
        <end position="609"/>
    </location>
</feature>
<dbReference type="PROSITE" id="PS50109">
    <property type="entry name" value="HIS_KIN"/>
    <property type="match status" value="1"/>
</dbReference>
<evidence type="ECO:0000256" key="10">
    <source>
        <dbReference type="ARBA" id="ARBA00022777"/>
    </source>
</evidence>
<feature type="domain" description="CBS" evidence="25">
    <location>
        <begin position="148"/>
        <end position="204"/>
    </location>
</feature>
<dbReference type="Gene3D" id="3.30.450.20">
    <property type="entry name" value="PAS domain"/>
    <property type="match status" value="5"/>
</dbReference>
<keyword evidence="27" id="KW-1185">Reference proteome</keyword>
<evidence type="ECO:0000256" key="12">
    <source>
        <dbReference type="ARBA" id="ARBA00022989"/>
    </source>
</evidence>
<evidence type="ECO:0000256" key="1">
    <source>
        <dbReference type="ARBA" id="ARBA00000085"/>
    </source>
</evidence>
<dbReference type="Pfam" id="PF02518">
    <property type="entry name" value="HATPase_c"/>
    <property type="match status" value="1"/>
</dbReference>
<feature type="domain" description="HPt" evidence="24">
    <location>
        <begin position="1883"/>
        <end position="1985"/>
    </location>
</feature>
<keyword evidence="6 16" id="KW-0597">Phosphoprotein</keyword>
<dbReference type="InterPro" id="IPR003018">
    <property type="entry name" value="GAF"/>
</dbReference>
<dbReference type="InterPro" id="IPR000014">
    <property type="entry name" value="PAS"/>
</dbReference>
<feature type="coiled-coil region" evidence="18">
    <location>
        <begin position="878"/>
        <end position="912"/>
    </location>
</feature>
<dbReference type="Pfam" id="PF01627">
    <property type="entry name" value="Hpt"/>
    <property type="match status" value="1"/>
</dbReference>
<dbReference type="PANTHER" id="PTHR45339">
    <property type="entry name" value="HYBRID SIGNAL TRANSDUCTION HISTIDINE KINASE J"/>
    <property type="match status" value="1"/>
</dbReference>
<dbReference type="SMART" id="SM00448">
    <property type="entry name" value="REC"/>
    <property type="match status" value="2"/>
</dbReference>
<evidence type="ECO:0000256" key="14">
    <source>
        <dbReference type="ARBA" id="ARBA00023136"/>
    </source>
</evidence>
<dbReference type="CDD" id="cd17546">
    <property type="entry name" value="REC_hyHK_CKI1_RcsC-like"/>
    <property type="match status" value="2"/>
</dbReference>
<evidence type="ECO:0000313" key="27">
    <source>
        <dbReference type="Proteomes" id="UP001231370"/>
    </source>
</evidence>
<evidence type="ECO:0000256" key="17">
    <source>
        <dbReference type="PROSITE-ProRule" id="PRU00703"/>
    </source>
</evidence>
<feature type="domain" description="CBS" evidence="25">
    <location>
        <begin position="81"/>
        <end position="141"/>
    </location>
</feature>
<evidence type="ECO:0000256" key="18">
    <source>
        <dbReference type="SAM" id="Coils"/>
    </source>
</evidence>
<proteinExistence type="inferred from homology"/>
<evidence type="ECO:0000256" key="8">
    <source>
        <dbReference type="ARBA" id="ARBA00022692"/>
    </source>
</evidence>
<dbReference type="InterPro" id="IPR035965">
    <property type="entry name" value="PAS-like_dom_sf"/>
</dbReference>
<dbReference type="SUPFAM" id="SSF55874">
    <property type="entry name" value="ATPase domain of HSP90 chaperone/DNA topoisomerase II/histidine kinase"/>
    <property type="match status" value="1"/>
</dbReference>
<evidence type="ECO:0000259" key="21">
    <source>
        <dbReference type="PROSITE" id="PS50110"/>
    </source>
</evidence>
<dbReference type="InterPro" id="IPR005467">
    <property type="entry name" value="His_kinase_dom"/>
</dbReference>
<keyword evidence="8" id="KW-0812">Transmembrane</keyword>
<dbReference type="PRINTS" id="PR00344">
    <property type="entry name" value="BCTRLSENSOR"/>
</dbReference>
<dbReference type="InterPro" id="IPR003594">
    <property type="entry name" value="HATPase_dom"/>
</dbReference>
<dbReference type="SMART" id="SM00065">
    <property type="entry name" value="GAF"/>
    <property type="match status" value="2"/>
</dbReference>
<dbReference type="Gene3D" id="3.30.450.40">
    <property type="match status" value="2"/>
</dbReference>
<dbReference type="EC" id="2.7.13.3" evidence="4"/>
<dbReference type="InterPro" id="IPR000700">
    <property type="entry name" value="PAS-assoc_C"/>
</dbReference>
<feature type="domain" description="PAS" evidence="22">
    <location>
        <begin position="484"/>
        <end position="554"/>
    </location>
</feature>
<dbReference type="EMBL" id="JAQPOK010000046">
    <property type="protein sequence ID" value="MDJ1178416.1"/>
    <property type="molecule type" value="Genomic_DNA"/>
</dbReference>
<dbReference type="PROSITE" id="PS50894">
    <property type="entry name" value="HPT"/>
    <property type="match status" value="1"/>
</dbReference>
<feature type="domain" description="Response regulatory" evidence="21">
    <location>
        <begin position="1699"/>
        <end position="1823"/>
    </location>
</feature>
<dbReference type="SUPFAM" id="SSF47226">
    <property type="entry name" value="Histidine-containing phosphotransfer domain, HPT domain"/>
    <property type="match status" value="1"/>
</dbReference>
<dbReference type="SUPFAM" id="SSF55781">
    <property type="entry name" value="GAF domain-like"/>
    <property type="match status" value="2"/>
</dbReference>
<keyword evidence="10" id="KW-0418">Kinase</keyword>
<keyword evidence="18" id="KW-0175">Coiled coil</keyword>
<dbReference type="Pfam" id="PF00512">
    <property type="entry name" value="HisKA"/>
    <property type="match status" value="1"/>
</dbReference>
<dbReference type="NCBIfam" id="TIGR00229">
    <property type="entry name" value="sensory_box"/>
    <property type="match status" value="4"/>
</dbReference>
<keyword evidence="7" id="KW-0808">Transferase</keyword>
<dbReference type="Pfam" id="PF01590">
    <property type="entry name" value="GAF"/>
    <property type="match status" value="2"/>
</dbReference>
<evidence type="ECO:0000259" key="20">
    <source>
        <dbReference type="PROSITE" id="PS50109"/>
    </source>
</evidence>
<accession>A0ABT7BIU7</accession>
<feature type="domain" description="Phytochrome chromophore attachment site" evidence="19">
    <location>
        <begin position="314"/>
        <end position="453"/>
    </location>
</feature>
<dbReference type="SMART" id="SM00116">
    <property type="entry name" value="CBS"/>
    <property type="match status" value="4"/>
</dbReference>
<feature type="domain" description="PAC" evidence="23">
    <location>
        <begin position="690"/>
        <end position="741"/>
    </location>
</feature>
<dbReference type="InterPro" id="IPR036097">
    <property type="entry name" value="HisK_dim/P_sf"/>
</dbReference>
<dbReference type="InterPro" id="IPR046342">
    <property type="entry name" value="CBS_dom_sf"/>
</dbReference>
<dbReference type="PROSITE" id="PS50112">
    <property type="entry name" value="PAS"/>
    <property type="match status" value="3"/>
</dbReference>
<dbReference type="CDD" id="cd00082">
    <property type="entry name" value="HisKA"/>
    <property type="match status" value="1"/>
</dbReference>
<feature type="modified residue" description="4-aspartylphosphate" evidence="16">
    <location>
        <position position="1748"/>
    </location>
</feature>
<keyword evidence="13" id="KW-0902">Two-component regulatory system</keyword>
<keyword evidence="12" id="KW-1133">Transmembrane helix</keyword>
<dbReference type="Pfam" id="PF00571">
    <property type="entry name" value="CBS"/>
    <property type="match status" value="4"/>
</dbReference>
<name>A0ABT7BIU7_9CYAN</name>
<dbReference type="InterPro" id="IPR013655">
    <property type="entry name" value="PAS_fold_3"/>
</dbReference>
<evidence type="ECO:0000256" key="15">
    <source>
        <dbReference type="PROSITE-ProRule" id="PRU00110"/>
    </source>
</evidence>
<evidence type="ECO:0000313" key="26">
    <source>
        <dbReference type="EMBL" id="MDJ1178416.1"/>
    </source>
</evidence>
<dbReference type="InterPro" id="IPR008207">
    <property type="entry name" value="Sig_transdc_His_kin_Hpt_dom"/>
</dbReference>